<reference evidence="4" key="1">
    <citation type="journal article" date="2019" name="Int. J. Syst. Evol. Microbiol.">
        <title>The Global Catalogue of Microorganisms (GCM) 10K type strain sequencing project: providing services to taxonomists for standard genome sequencing and annotation.</title>
        <authorList>
            <consortium name="The Broad Institute Genomics Platform"/>
            <consortium name="The Broad Institute Genome Sequencing Center for Infectious Disease"/>
            <person name="Wu L."/>
            <person name="Ma J."/>
        </authorList>
    </citation>
    <scope>NUCLEOTIDE SEQUENCE [LARGE SCALE GENOMIC DNA]</scope>
    <source>
        <strain evidence="4">CGMCC 4.7393</strain>
    </source>
</reference>
<accession>A0ABW2DJP2</accession>
<evidence type="ECO:0000256" key="1">
    <source>
        <dbReference type="SAM" id="MobiDB-lite"/>
    </source>
</evidence>
<organism evidence="3 4">
    <name type="scientific">Rufibacter roseus</name>
    <dbReference type="NCBI Taxonomy" id="1567108"/>
    <lineage>
        <taxon>Bacteria</taxon>
        <taxon>Pseudomonadati</taxon>
        <taxon>Bacteroidota</taxon>
        <taxon>Cytophagia</taxon>
        <taxon>Cytophagales</taxon>
        <taxon>Hymenobacteraceae</taxon>
        <taxon>Rufibacter</taxon>
    </lineage>
</organism>
<feature type="domain" description="Endonuclease/exonuclease/phosphatase" evidence="2">
    <location>
        <begin position="51"/>
        <end position="272"/>
    </location>
</feature>
<evidence type="ECO:0000313" key="3">
    <source>
        <dbReference type="EMBL" id="MFC6996792.1"/>
    </source>
</evidence>
<protein>
    <submittedName>
        <fullName evidence="3">Endonuclease/exonuclease/phosphatase family protein</fullName>
    </submittedName>
</protein>
<keyword evidence="3" id="KW-0378">Hydrolase</keyword>
<dbReference type="Pfam" id="PF03372">
    <property type="entry name" value="Exo_endo_phos"/>
    <property type="match status" value="1"/>
</dbReference>
<name>A0ABW2DJP2_9BACT</name>
<sequence>MKNFLHGLVTGVAILVASCSPSVNQTSTGGQASTERDSRTQNPEKLRVLCYNIHYANPPSKEKTFIDLDAIAKVINEANPDVVALQEVDVNTGRSGKINEAKELAARTGMKAYYFGKAIDHDGGDYGVAILSKYDMFDTRTYPLPDDRSTNPEPRVLATARIKTPSGFEFIFASTHLEVRREENRLMQMEEIGKIVNASSLPVVIAGDFNARPESETIKRLDALFARTCNPCEPTIPVINPNRTIDYIAYRPKDKFQVVEHKVIQETYASDHLPVFAVLQIQPK</sequence>
<dbReference type="Gene3D" id="3.60.10.10">
    <property type="entry name" value="Endonuclease/exonuclease/phosphatase"/>
    <property type="match status" value="1"/>
</dbReference>
<dbReference type="EMBL" id="JBHSYQ010000003">
    <property type="protein sequence ID" value="MFC6996792.1"/>
    <property type="molecule type" value="Genomic_DNA"/>
</dbReference>
<evidence type="ECO:0000259" key="2">
    <source>
        <dbReference type="Pfam" id="PF03372"/>
    </source>
</evidence>
<gene>
    <name evidence="3" type="ORF">ACFQHR_04110</name>
</gene>
<feature type="region of interest" description="Disordered" evidence="1">
    <location>
        <begin position="22"/>
        <end position="41"/>
    </location>
</feature>
<dbReference type="InterPro" id="IPR005135">
    <property type="entry name" value="Endo/exonuclease/phosphatase"/>
</dbReference>
<dbReference type="GO" id="GO:0004519">
    <property type="term" value="F:endonuclease activity"/>
    <property type="evidence" value="ECO:0007669"/>
    <property type="project" value="UniProtKB-KW"/>
</dbReference>
<dbReference type="Proteomes" id="UP001596405">
    <property type="component" value="Unassembled WGS sequence"/>
</dbReference>
<dbReference type="PANTHER" id="PTHR14859">
    <property type="entry name" value="CALCOFLUOR WHITE HYPERSENSITIVE PROTEIN PRECURSOR"/>
    <property type="match status" value="1"/>
</dbReference>
<dbReference type="PROSITE" id="PS51257">
    <property type="entry name" value="PROKAR_LIPOPROTEIN"/>
    <property type="match status" value="1"/>
</dbReference>
<feature type="compositionally biased region" description="Polar residues" evidence="1">
    <location>
        <begin position="22"/>
        <end position="33"/>
    </location>
</feature>
<dbReference type="PANTHER" id="PTHR14859:SF15">
    <property type="entry name" value="ENDONUCLEASE_EXONUCLEASE_PHOSPHATASE DOMAIN-CONTAINING PROTEIN"/>
    <property type="match status" value="1"/>
</dbReference>
<comment type="caution">
    <text evidence="3">The sequence shown here is derived from an EMBL/GenBank/DDBJ whole genome shotgun (WGS) entry which is preliminary data.</text>
</comment>
<keyword evidence="4" id="KW-1185">Reference proteome</keyword>
<dbReference type="RefSeq" id="WP_066623815.1">
    <property type="nucleotide sequence ID" value="NZ_JBHSYQ010000003.1"/>
</dbReference>
<evidence type="ECO:0000313" key="4">
    <source>
        <dbReference type="Proteomes" id="UP001596405"/>
    </source>
</evidence>
<keyword evidence="3" id="KW-0540">Nuclease</keyword>
<dbReference type="InterPro" id="IPR051916">
    <property type="entry name" value="GPI-anchor_lipid_remodeler"/>
</dbReference>
<dbReference type="SUPFAM" id="SSF56219">
    <property type="entry name" value="DNase I-like"/>
    <property type="match status" value="1"/>
</dbReference>
<dbReference type="InterPro" id="IPR036691">
    <property type="entry name" value="Endo/exonu/phosph_ase_sf"/>
</dbReference>
<proteinExistence type="predicted"/>
<keyword evidence="3" id="KW-0255">Endonuclease</keyword>